<dbReference type="SMART" id="SM00267">
    <property type="entry name" value="GGDEF"/>
    <property type="match status" value="1"/>
</dbReference>
<keyword evidence="2" id="KW-1133">Transmembrane helix</keyword>
<dbReference type="GO" id="GO:0052621">
    <property type="term" value="F:diguanylate cyclase activity"/>
    <property type="evidence" value="ECO:0007669"/>
    <property type="project" value="UniProtKB-EC"/>
</dbReference>
<keyword evidence="2" id="KW-0472">Membrane</keyword>
<keyword evidence="2" id="KW-0812">Transmembrane</keyword>
<name>A0A809RYQ2_9PROT</name>
<dbReference type="Gene3D" id="3.30.70.270">
    <property type="match status" value="1"/>
</dbReference>
<evidence type="ECO:0000313" key="4">
    <source>
        <dbReference type="EMBL" id="BBO21467.1"/>
    </source>
</evidence>
<dbReference type="GO" id="GO:0043709">
    <property type="term" value="P:cell adhesion involved in single-species biofilm formation"/>
    <property type="evidence" value="ECO:0007669"/>
    <property type="project" value="TreeGrafter"/>
</dbReference>
<dbReference type="InterPro" id="IPR000160">
    <property type="entry name" value="GGDEF_dom"/>
</dbReference>
<feature type="transmembrane region" description="Helical" evidence="2">
    <location>
        <begin position="169"/>
        <end position="188"/>
    </location>
</feature>
<accession>A0A809RYQ2</accession>
<dbReference type="GO" id="GO:1902201">
    <property type="term" value="P:negative regulation of bacterial-type flagellum-dependent cell motility"/>
    <property type="evidence" value="ECO:0007669"/>
    <property type="project" value="TreeGrafter"/>
</dbReference>
<evidence type="ECO:0000259" key="3">
    <source>
        <dbReference type="PROSITE" id="PS50887"/>
    </source>
</evidence>
<reference evidence="4" key="1">
    <citation type="journal article" name="DNA Res.">
        <title>The physiological potential of anammox bacteria as revealed by their core genome structure.</title>
        <authorList>
            <person name="Okubo T."/>
            <person name="Toyoda A."/>
            <person name="Fukuhara K."/>
            <person name="Uchiyama I."/>
            <person name="Harigaya Y."/>
            <person name="Kuroiwa M."/>
            <person name="Suzuki T."/>
            <person name="Murakami Y."/>
            <person name="Suwa Y."/>
            <person name="Takami H."/>
        </authorList>
    </citation>
    <scope>NUCLEOTIDE SEQUENCE</scope>
    <source>
        <strain evidence="4">317325-3</strain>
    </source>
</reference>
<evidence type="ECO:0000313" key="5">
    <source>
        <dbReference type="Proteomes" id="UP000662914"/>
    </source>
</evidence>
<evidence type="ECO:0000256" key="2">
    <source>
        <dbReference type="SAM" id="Phobius"/>
    </source>
</evidence>
<dbReference type="GO" id="GO:0005886">
    <property type="term" value="C:plasma membrane"/>
    <property type="evidence" value="ECO:0007669"/>
    <property type="project" value="TreeGrafter"/>
</dbReference>
<organism evidence="4 5">
    <name type="scientific">Candidatus Desulfobacillus denitrificans</name>
    <dbReference type="NCBI Taxonomy" id="2608985"/>
    <lineage>
        <taxon>Bacteria</taxon>
        <taxon>Pseudomonadati</taxon>
        <taxon>Pseudomonadota</taxon>
        <taxon>Betaproteobacteria</taxon>
        <taxon>Candidatus Desulfobacillus</taxon>
    </lineage>
</organism>
<dbReference type="NCBIfam" id="TIGR00254">
    <property type="entry name" value="GGDEF"/>
    <property type="match status" value="1"/>
</dbReference>
<dbReference type="PANTHER" id="PTHR45138:SF24">
    <property type="entry name" value="DIGUANYLATE CYCLASE DGCC-RELATED"/>
    <property type="match status" value="1"/>
</dbReference>
<feature type="transmembrane region" description="Helical" evidence="2">
    <location>
        <begin position="113"/>
        <end position="133"/>
    </location>
</feature>
<dbReference type="PANTHER" id="PTHR45138">
    <property type="entry name" value="REGULATORY COMPONENTS OF SENSORY TRANSDUCTION SYSTEM"/>
    <property type="match status" value="1"/>
</dbReference>
<dbReference type="Pfam" id="PF00990">
    <property type="entry name" value="GGDEF"/>
    <property type="match status" value="1"/>
</dbReference>
<dbReference type="PROSITE" id="PS50887">
    <property type="entry name" value="GGDEF"/>
    <property type="match status" value="1"/>
</dbReference>
<dbReference type="InterPro" id="IPR050469">
    <property type="entry name" value="Diguanylate_Cyclase"/>
</dbReference>
<proteinExistence type="predicted"/>
<dbReference type="CDD" id="cd01949">
    <property type="entry name" value="GGDEF"/>
    <property type="match status" value="1"/>
</dbReference>
<feature type="transmembrane region" description="Helical" evidence="2">
    <location>
        <begin position="54"/>
        <end position="74"/>
    </location>
</feature>
<dbReference type="EC" id="2.7.7.65" evidence="1"/>
<dbReference type="FunFam" id="3.30.70.270:FF:000001">
    <property type="entry name" value="Diguanylate cyclase domain protein"/>
    <property type="match status" value="1"/>
</dbReference>
<evidence type="ECO:0000256" key="1">
    <source>
        <dbReference type="ARBA" id="ARBA00012528"/>
    </source>
</evidence>
<dbReference type="Proteomes" id="UP000662914">
    <property type="component" value="Chromosome"/>
</dbReference>
<dbReference type="SUPFAM" id="SSF55073">
    <property type="entry name" value="Nucleotide cyclase"/>
    <property type="match status" value="1"/>
</dbReference>
<feature type="transmembrane region" description="Helical" evidence="2">
    <location>
        <begin position="139"/>
        <end position="162"/>
    </location>
</feature>
<feature type="transmembrane region" description="Helical" evidence="2">
    <location>
        <begin position="200"/>
        <end position="224"/>
    </location>
</feature>
<gene>
    <name evidence="4" type="ORF">DSYM_21660</name>
</gene>
<feature type="transmembrane region" description="Helical" evidence="2">
    <location>
        <begin position="80"/>
        <end position="101"/>
    </location>
</feature>
<dbReference type="InterPro" id="IPR029787">
    <property type="entry name" value="Nucleotide_cyclase"/>
</dbReference>
<dbReference type="AlphaFoldDB" id="A0A809RYQ2"/>
<protein>
    <recommendedName>
        <fullName evidence="1">diguanylate cyclase</fullName>
        <ecNumber evidence="1">2.7.7.65</ecNumber>
    </recommendedName>
</protein>
<feature type="domain" description="GGDEF" evidence="3">
    <location>
        <begin position="258"/>
        <end position="388"/>
    </location>
</feature>
<sequence>MGKRPNITLFGRKAGAVQFGVLAREELTWLLLPDRHPVLLEAQRADMLLSRTKLVAALFAVLTPLWGILDWLFFPPALAHGLLLGRGLATLAFASILAFFNDPAGLARNARQALLLLFAVPSLFFLYSAVLLGQHALSGMALALAATHAFLPFLVLAGLSIFPLTALEAALLALPILVAKVSAGLIFWPVVDWPQALGALWLLLLIGAVATLASMSQLAFIIALMRSAIRDRLTGAFSRQGGGELMALQFQQSVRGGTPLALAFIDLDHFKRVNDEHGHEAGDRVLAGAAESMARHLRAVDILVRWGGEEFVIIMPNASAAKAAVALERLRAAGFGERPEGSPLTASIGLAERIEDQADDWAMLLELADARMYEAKQAGRNRLVGRYRPEEPAPVE</sequence>
<dbReference type="EMBL" id="AP021857">
    <property type="protein sequence ID" value="BBO21467.1"/>
    <property type="molecule type" value="Genomic_DNA"/>
</dbReference>
<dbReference type="InterPro" id="IPR043128">
    <property type="entry name" value="Rev_trsase/Diguanyl_cyclase"/>
</dbReference>
<dbReference type="KEGG" id="ddz:DSYM_21660"/>